<evidence type="ECO:0000313" key="2">
    <source>
        <dbReference type="WBParaSite" id="PS1159_v2.g17217.t1"/>
    </source>
</evidence>
<name>A0AC35FGA8_9BILA</name>
<accession>A0AC35FGA8</accession>
<proteinExistence type="predicted"/>
<reference evidence="2" key="1">
    <citation type="submission" date="2022-11" db="UniProtKB">
        <authorList>
            <consortium name="WormBaseParasite"/>
        </authorList>
    </citation>
    <scope>IDENTIFICATION</scope>
</reference>
<organism evidence="1 2">
    <name type="scientific">Panagrolaimus sp. PS1159</name>
    <dbReference type="NCBI Taxonomy" id="55785"/>
    <lineage>
        <taxon>Eukaryota</taxon>
        <taxon>Metazoa</taxon>
        <taxon>Ecdysozoa</taxon>
        <taxon>Nematoda</taxon>
        <taxon>Chromadorea</taxon>
        <taxon>Rhabditida</taxon>
        <taxon>Tylenchina</taxon>
        <taxon>Panagrolaimomorpha</taxon>
        <taxon>Panagrolaimoidea</taxon>
        <taxon>Panagrolaimidae</taxon>
        <taxon>Panagrolaimus</taxon>
    </lineage>
</organism>
<dbReference type="Proteomes" id="UP000887580">
    <property type="component" value="Unplaced"/>
</dbReference>
<dbReference type="WBParaSite" id="PS1159_v2.g17217.t1">
    <property type="protein sequence ID" value="PS1159_v2.g17217.t1"/>
    <property type="gene ID" value="PS1159_v2.g17217"/>
</dbReference>
<protein>
    <submittedName>
        <fullName evidence="2">Uncharacterized protein</fullName>
    </submittedName>
</protein>
<evidence type="ECO:0000313" key="1">
    <source>
        <dbReference type="Proteomes" id="UP000887580"/>
    </source>
</evidence>
<sequence length="260" mass="29744">MYSNPGTKFRIGEKDILLITAGQPLDVPFPNWVQRSQLNKTEFQPYDAASCFLAFFILDLFQNFPLKIPKREFFKASYSVDTPLSQFGQHTSRVIGRQIVDSKFQPSCIYSCPSLKCLETSSLISSSFKTNPEICVEYGLWGEYGKIDAGLLITHEHAKKDIGFQIKRNYVPQIPIKIVDKCENWDEWQKRCVKTFETILKNNNPMVTMFVLDPLAMKTITAFCIYGENFGFNSDEEFLNLSAVPYGSCLLVKRNDYVSS</sequence>